<evidence type="ECO:0000313" key="4">
    <source>
        <dbReference type="Proteomes" id="UP000310477"/>
    </source>
</evidence>
<dbReference type="PANTHER" id="PTHR22901">
    <property type="entry name" value="SIALATE O-ACETYLESTERASE"/>
    <property type="match status" value="1"/>
</dbReference>
<comment type="caution">
    <text evidence="3">The sequence shown here is derived from an EMBL/GenBank/DDBJ whole genome shotgun (WGS) entry which is preliminary data.</text>
</comment>
<keyword evidence="4" id="KW-1185">Reference proteome</keyword>
<dbReference type="InterPro" id="IPR005181">
    <property type="entry name" value="SASA"/>
</dbReference>
<evidence type="ECO:0000313" key="3">
    <source>
        <dbReference type="EMBL" id="TKC02736.1"/>
    </source>
</evidence>
<evidence type="ECO:0000259" key="2">
    <source>
        <dbReference type="Pfam" id="PF03629"/>
    </source>
</evidence>
<dbReference type="InterPro" id="IPR039329">
    <property type="entry name" value="SIAE"/>
</dbReference>
<dbReference type="Pfam" id="PF03629">
    <property type="entry name" value="SASA"/>
    <property type="match status" value="1"/>
</dbReference>
<dbReference type="InterPro" id="IPR036514">
    <property type="entry name" value="SGNH_hydro_sf"/>
</dbReference>
<dbReference type="GO" id="GO:0001681">
    <property type="term" value="F:sialate O-acetylesterase activity"/>
    <property type="evidence" value="ECO:0007669"/>
    <property type="project" value="InterPro"/>
</dbReference>
<sequence length="446" mass="50090">MVLQREKPVNIWGFATAGEKVTVNFAKQTKTTIADANGNWIVTLAPPKTSAVPQQMTITGSNQIILNNILVGEVWFCSGQSNMEYAMRKLVKIPTPKNKALGFPKDEVANAKNNQIRIFLVNRKALIKPDSVHKSWAIAQDSALRNFSAVGYFFAKELQEKLGIPIGVISSAVPGSAIEPWISNEAFAAEPYFVSKKVDNDPGKFYTPMVEPLIKFPIRGVLWYQGETNCFLGETISYTYKMKALINSWRKAWNNEKMPFYYVQIAPYNYSATKGKVEMTADTEPEFWEAQAQLLRLPNTAMVVTTDLNDNQEDLHPTYKWEIGRRLSLIALAKDYGKKINAVGPIFISDNYLDSTVVLKFDNLKQLKNTNYPLTGFEVAAEDGKFKPATAKIVGNMVLVKSIDVKKPTAARYNWTENPTGNFYQNGLPALPFRTNNPLTKQFNIN</sequence>
<evidence type="ECO:0000256" key="1">
    <source>
        <dbReference type="ARBA" id="ARBA00022801"/>
    </source>
</evidence>
<organism evidence="3 4">
    <name type="scientific">Pedobacter cryotolerans</name>
    <dbReference type="NCBI Taxonomy" id="2571270"/>
    <lineage>
        <taxon>Bacteria</taxon>
        <taxon>Pseudomonadati</taxon>
        <taxon>Bacteroidota</taxon>
        <taxon>Sphingobacteriia</taxon>
        <taxon>Sphingobacteriales</taxon>
        <taxon>Sphingobacteriaceae</taxon>
        <taxon>Pedobacter</taxon>
    </lineage>
</organism>
<dbReference type="GO" id="GO:0005975">
    <property type="term" value="P:carbohydrate metabolic process"/>
    <property type="evidence" value="ECO:0007669"/>
    <property type="project" value="TreeGrafter"/>
</dbReference>
<dbReference type="Proteomes" id="UP000310477">
    <property type="component" value="Unassembled WGS sequence"/>
</dbReference>
<dbReference type="PANTHER" id="PTHR22901:SF0">
    <property type="entry name" value="SIALATE O-ACETYLESTERASE"/>
    <property type="match status" value="1"/>
</dbReference>
<dbReference type="AlphaFoldDB" id="A0A4U1C8S5"/>
<keyword evidence="1" id="KW-0378">Hydrolase</keyword>
<dbReference type="InterPro" id="IPR013783">
    <property type="entry name" value="Ig-like_fold"/>
</dbReference>
<dbReference type="OrthoDB" id="9816001at2"/>
<accession>A0A4U1C8S5</accession>
<dbReference type="Gene3D" id="3.40.50.1110">
    <property type="entry name" value="SGNH hydrolase"/>
    <property type="match status" value="1"/>
</dbReference>
<feature type="domain" description="Sialate O-acetylesterase" evidence="2">
    <location>
        <begin position="73"/>
        <end position="320"/>
    </location>
</feature>
<name>A0A4U1C8S5_9SPHI</name>
<proteinExistence type="predicted"/>
<dbReference type="EMBL" id="SWBO01000002">
    <property type="protein sequence ID" value="TKC02736.1"/>
    <property type="molecule type" value="Genomic_DNA"/>
</dbReference>
<protein>
    <submittedName>
        <fullName evidence="3">Sialate O-acetylesterase</fullName>
    </submittedName>
</protein>
<reference evidence="3 4" key="1">
    <citation type="submission" date="2019-04" db="EMBL/GenBank/DDBJ databases">
        <title>Pedobacter sp. AR-2-6 sp. nov., isolated from Arctic soil.</title>
        <authorList>
            <person name="Dahal R.H."/>
            <person name="Kim D.-U."/>
        </authorList>
    </citation>
    <scope>NUCLEOTIDE SEQUENCE [LARGE SCALE GENOMIC DNA]</scope>
    <source>
        <strain evidence="3 4">AR-2-6</strain>
    </source>
</reference>
<dbReference type="SUPFAM" id="SSF52266">
    <property type="entry name" value="SGNH hydrolase"/>
    <property type="match status" value="1"/>
</dbReference>
<gene>
    <name evidence="3" type="ORF">FA045_03670</name>
</gene>
<dbReference type="Gene3D" id="2.60.40.10">
    <property type="entry name" value="Immunoglobulins"/>
    <property type="match status" value="1"/>
</dbReference>